<dbReference type="PANTHER" id="PTHR43316">
    <property type="entry name" value="HYDROLASE, HALOACID DELAHOGENASE-RELATED"/>
    <property type="match status" value="1"/>
</dbReference>
<evidence type="ECO:0000313" key="3">
    <source>
        <dbReference type="Proteomes" id="UP000064893"/>
    </source>
</evidence>
<evidence type="ECO:0000256" key="1">
    <source>
        <dbReference type="ARBA" id="ARBA00022801"/>
    </source>
</evidence>
<dbReference type="STRING" id="1307839.L21SP5_02221"/>
<gene>
    <name evidence="2" type="ORF">L21SP5_02221</name>
</gene>
<dbReference type="SFLD" id="SFLDS00003">
    <property type="entry name" value="Haloacid_Dehalogenase"/>
    <property type="match status" value="1"/>
</dbReference>
<dbReference type="Pfam" id="PF00702">
    <property type="entry name" value="Hydrolase"/>
    <property type="match status" value="1"/>
</dbReference>
<dbReference type="AlphaFoldDB" id="A0A0S2I0N6"/>
<keyword evidence="3" id="KW-1185">Reference proteome</keyword>
<dbReference type="KEGG" id="blq:L21SP5_02221"/>
<dbReference type="GO" id="GO:0016787">
    <property type="term" value="F:hydrolase activity"/>
    <property type="evidence" value="ECO:0007669"/>
    <property type="project" value="UniProtKB-KW"/>
</dbReference>
<dbReference type="OrthoDB" id="6101375at2"/>
<dbReference type="SUPFAM" id="SSF56784">
    <property type="entry name" value="HAD-like"/>
    <property type="match status" value="1"/>
</dbReference>
<dbReference type="PATRIC" id="fig|1307839.3.peg.2339"/>
<proteinExistence type="predicted"/>
<dbReference type="PANTHER" id="PTHR43316:SF8">
    <property type="entry name" value="HAD FAMILY HYDROLASE"/>
    <property type="match status" value="1"/>
</dbReference>
<dbReference type="EMBL" id="CP013118">
    <property type="protein sequence ID" value="ALO15854.1"/>
    <property type="molecule type" value="Genomic_DNA"/>
</dbReference>
<dbReference type="Gene3D" id="3.40.50.1000">
    <property type="entry name" value="HAD superfamily/HAD-like"/>
    <property type="match status" value="1"/>
</dbReference>
<organism evidence="2 3">
    <name type="scientific">Salinivirga cyanobacteriivorans</name>
    <dbReference type="NCBI Taxonomy" id="1307839"/>
    <lineage>
        <taxon>Bacteria</taxon>
        <taxon>Pseudomonadati</taxon>
        <taxon>Bacteroidota</taxon>
        <taxon>Bacteroidia</taxon>
        <taxon>Bacteroidales</taxon>
        <taxon>Salinivirgaceae</taxon>
        <taxon>Salinivirga</taxon>
    </lineage>
</organism>
<dbReference type="InterPro" id="IPR051540">
    <property type="entry name" value="S-2-haloacid_dehalogenase"/>
</dbReference>
<protein>
    <submittedName>
        <fullName evidence="2">Flavin mononucleotide phosphatase</fullName>
    </submittedName>
</protein>
<dbReference type="Gene3D" id="1.10.150.240">
    <property type="entry name" value="Putative phosphatase, domain 2"/>
    <property type="match status" value="1"/>
</dbReference>
<dbReference type="InterPro" id="IPR023198">
    <property type="entry name" value="PGP-like_dom2"/>
</dbReference>
<dbReference type="InterPro" id="IPR036412">
    <property type="entry name" value="HAD-like_sf"/>
</dbReference>
<reference evidence="2 3" key="1">
    <citation type="submission" date="2015-11" db="EMBL/GenBank/DDBJ databases">
        <title>Description and complete genome sequence of a novel strain predominating in hypersaline microbial mats and representing a new family of the Bacteriodetes phylum.</title>
        <authorList>
            <person name="Spring S."/>
            <person name="Bunk B."/>
            <person name="Sproer C."/>
            <person name="Klenk H.-P."/>
        </authorList>
    </citation>
    <scope>NUCLEOTIDE SEQUENCE [LARGE SCALE GENOMIC DNA]</scope>
    <source>
        <strain evidence="2 3">L21-Spi-D4</strain>
    </source>
</reference>
<accession>A0A0S2I0N6</accession>
<name>A0A0S2I0N6_9BACT</name>
<dbReference type="Proteomes" id="UP000064893">
    <property type="component" value="Chromosome"/>
</dbReference>
<dbReference type="RefSeq" id="WP_057953276.1">
    <property type="nucleotide sequence ID" value="NZ_CP013118.1"/>
</dbReference>
<sequence>MQLDHIKILGFDADDTLWNNETFFREAEVDFFQLLNEYAPRAQVEKKLFEIEMQNLEQYGYGIKSFVLSMTETALFITDQKLPGRITHEILEIGKAMLAKPVKLLHEVEETLGRLTETHELVVATKGDLLDQQRKLRKSGLAKYFHHIEIMPDKQITDYQNMLARLKIPAQNFFMTGNSIKSDILPVLEMGGYAMHVPYHTTWAHEDVKDDIQSPNFYRGQTLADLLKIIEG</sequence>
<keyword evidence="1" id="KW-0378">Hydrolase</keyword>
<dbReference type="SFLD" id="SFLDG01129">
    <property type="entry name" value="C1.5:_HAD__Beta-PGM__Phosphata"/>
    <property type="match status" value="1"/>
</dbReference>
<dbReference type="InterPro" id="IPR023214">
    <property type="entry name" value="HAD_sf"/>
</dbReference>
<evidence type="ECO:0000313" key="2">
    <source>
        <dbReference type="EMBL" id="ALO15854.1"/>
    </source>
</evidence>